<evidence type="ECO:0000256" key="1">
    <source>
        <dbReference type="ARBA" id="ARBA00004370"/>
    </source>
</evidence>
<dbReference type="InterPro" id="IPR017441">
    <property type="entry name" value="Protein_kinase_ATP_BS"/>
</dbReference>
<gene>
    <name evidence="17" type="ORF">CSSPJE1EN2_LOCUS15584</name>
</gene>
<dbReference type="CDD" id="cd14066">
    <property type="entry name" value="STKc_IRAK"/>
    <property type="match status" value="1"/>
</dbReference>
<evidence type="ECO:0000256" key="15">
    <source>
        <dbReference type="SAM" id="SignalP"/>
    </source>
</evidence>
<keyword evidence="8 13" id="KW-0547">Nucleotide-binding</keyword>
<protein>
    <recommendedName>
        <fullName evidence="16">Protein kinase domain-containing protein</fullName>
    </recommendedName>
</protein>
<evidence type="ECO:0000256" key="9">
    <source>
        <dbReference type="ARBA" id="ARBA00022777"/>
    </source>
</evidence>
<feature type="domain" description="Protein kinase" evidence="16">
    <location>
        <begin position="632"/>
        <end position="914"/>
    </location>
</feature>
<dbReference type="PROSITE" id="PS00107">
    <property type="entry name" value="PROTEIN_KINASE_ATP"/>
    <property type="match status" value="1"/>
</dbReference>
<keyword evidence="18" id="KW-1185">Reference proteome</keyword>
<dbReference type="Pfam" id="PF23598">
    <property type="entry name" value="LRR_14"/>
    <property type="match status" value="1"/>
</dbReference>
<dbReference type="InterPro" id="IPR032675">
    <property type="entry name" value="LRR_dom_sf"/>
</dbReference>
<dbReference type="InterPro" id="IPR011009">
    <property type="entry name" value="Kinase-like_dom_sf"/>
</dbReference>
<keyword evidence="12" id="KW-0325">Glycoprotein</keyword>
<proteinExistence type="inferred from homology"/>
<keyword evidence="14" id="KW-1133">Transmembrane helix</keyword>
<keyword evidence="10 13" id="KW-0067">ATP-binding</keyword>
<evidence type="ECO:0000256" key="5">
    <source>
        <dbReference type="ARBA" id="ARBA00022679"/>
    </source>
</evidence>
<dbReference type="Gene3D" id="3.80.10.10">
    <property type="entry name" value="Ribonuclease Inhibitor"/>
    <property type="match status" value="2"/>
</dbReference>
<evidence type="ECO:0000313" key="18">
    <source>
        <dbReference type="Proteomes" id="UP001497522"/>
    </source>
</evidence>
<comment type="subcellular location">
    <subcellularLocation>
        <location evidence="1">Membrane</location>
    </subcellularLocation>
</comment>
<dbReference type="SUPFAM" id="SSF56112">
    <property type="entry name" value="Protein kinase-like (PK-like)"/>
    <property type="match status" value="1"/>
</dbReference>
<dbReference type="Gene3D" id="1.10.510.10">
    <property type="entry name" value="Transferase(Phosphotransferase) domain 1"/>
    <property type="match status" value="1"/>
</dbReference>
<evidence type="ECO:0000259" key="16">
    <source>
        <dbReference type="PROSITE" id="PS50011"/>
    </source>
</evidence>
<dbReference type="Pfam" id="PF08263">
    <property type="entry name" value="LRRNT_2"/>
    <property type="match status" value="1"/>
</dbReference>
<dbReference type="SMART" id="SM00220">
    <property type="entry name" value="S_TKc"/>
    <property type="match status" value="1"/>
</dbReference>
<evidence type="ECO:0000256" key="7">
    <source>
        <dbReference type="ARBA" id="ARBA00022737"/>
    </source>
</evidence>
<keyword evidence="11 14" id="KW-0472">Membrane</keyword>
<keyword evidence="9" id="KW-0418">Kinase</keyword>
<dbReference type="Pfam" id="PF07714">
    <property type="entry name" value="PK_Tyr_Ser-Thr"/>
    <property type="match status" value="1"/>
</dbReference>
<evidence type="ECO:0000256" key="14">
    <source>
        <dbReference type="SAM" id="Phobius"/>
    </source>
</evidence>
<dbReference type="PROSITE" id="PS50011">
    <property type="entry name" value="PROTEIN_KINASE_DOM"/>
    <property type="match status" value="1"/>
</dbReference>
<evidence type="ECO:0000313" key="17">
    <source>
        <dbReference type="EMBL" id="CAK9873014.1"/>
    </source>
</evidence>
<dbReference type="PANTHER" id="PTHR45974:SF266">
    <property type="entry name" value="LEUCINE-RICH REPEAT RECEPTOR PROTEIN KINASE HPCA1"/>
    <property type="match status" value="1"/>
</dbReference>
<name>A0ABP1BCM0_9BRYO</name>
<dbReference type="Gene3D" id="3.30.200.20">
    <property type="entry name" value="Phosphorylase Kinase, domain 1"/>
    <property type="match status" value="1"/>
</dbReference>
<reference evidence="17" key="1">
    <citation type="submission" date="2024-03" db="EMBL/GenBank/DDBJ databases">
        <authorList>
            <consortium name="ELIXIR-Norway"/>
            <consortium name="Elixir Norway"/>
        </authorList>
    </citation>
    <scope>NUCLEOTIDE SEQUENCE</scope>
</reference>
<dbReference type="PROSITE" id="PS00108">
    <property type="entry name" value="PROTEIN_KINASE_ST"/>
    <property type="match status" value="1"/>
</dbReference>
<evidence type="ECO:0000256" key="6">
    <source>
        <dbReference type="ARBA" id="ARBA00022729"/>
    </source>
</evidence>
<keyword evidence="14" id="KW-0812">Transmembrane</keyword>
<dbReference type="SUPFAM" id="SSF52047">
    <property type="entry name" value="RNI-like"/>
    <property type="match status" value="1"/>
</dbReference>
<evidence type="ECO:0000256" key="3">
    <source>
        <dbReference type="ARBA" id="ARBA00022527"/>
    </source>
</evidence>
<evidence type="ECO:0000256" key="12">
    <source>
        <dbReference type="ARBA" id="ARBA00023180"/>
    </source>
</evidence>
<keyword evidence="6 15" id="KW-0732">Signal</keyword>
<keyword evidence="3" id="KW-0723">Serine/threonine-protein kinase</keyword>
<keyword evidence="7" id="KW-0677">Repeat</keyword>
<comment type="similarity">
    <text evidence="2">Belongs to the protein kinase superfamily. Ser/Thr protein kinase family.</text>
</comment>
<accession>A0ABP1BCM0</accession>
<evidence type="ECO:0000256" key="4">
    <source>
        <dbReference type="ARBA" id="ARBA00022614"/>
    </source>
</evidence>
<organism evidence="17 18">
    <name type="scientific">Sphagnum jensenii</name>
    <dbReference type="NCBI Taxonomy" id="128206"/>
    <lineage>
        <taxon>Eukaryota</taxon>
        <taxon>Viridiplantae</taxon>
        <taxon>Streptophyta</taxon>
        <taxon>Embryophyta</taxon>
        <taxon>Bryophyta</taxon>
        <taxon>Sphagnophytina</taxon>
        <taxon>Sphagnopsida</taxon>
        <taxon>Sphagnales</taxon>
        <taxon>Sphagnaceae</taxon>
        <taxon>Sphagnum</taxon>
    </lineage>
</organism>
<feature type="transmembrane region" description="Helical" evidence="14">
    <location>
        <begin position="570"/>
        <end position="594"/>
    </location>
</feature>
<evidence type="ECO:0000256" key="2">
    <source>
        <dbReference type="ARBA" id="ARBA00008684"/>
    </source>
</evidence>
<sequence length="964" mass="105406">MRKMRSCKMMKILLLLLSLMMLLSMTAMAISDSADTSALMAFKNGIIDTSNNLRNWQGNDPCGDPTWKGVTCGSPNSSTNVSRVSELQLFNCTLGGQLAPELGNLSQLSILNLMFNNINGTIPSSIGNLQNLYLLLLNGNQLTGSIPSELGQLTKLNRLQLDENQLSGPLPLSLGNITQVQHFHMSNNSINGSIPATLGRLQYLLHLLLDNNDLEGPLPEEIANISTITIVQLDNNPKIASTIPQQWVQIPYLIKLSLKNCSLYGPIPELGAPTKLSYVDLSLNKLSGGLPSNLSSSLVTVNFAHNYLTGSIPDSYGSLQQLQALQLANNFLNGTIPASLGSGRSFSNNSNILLVDLQNNNLTGLDTELLFEATRSTNINVWLAGNQELCSILAAITVSLKVCTSYDGGITVLQNNTSSSNSQTPNSTCHSCSLPSMPVVDDASQVCRCAQPIPVVIRLKSPGFSFFDRYAQNLISLLEGALNISASQVQIQSSDWDAAGERLYLNLLLFPPNSTFNPIEVNNLQNVFSNFTLSFSSNWSLSVVGPYELINFNTVAVVQTTSKGLSTGSIVGIVVGAVAFVAILAAFATFLILLRHRKKQRRLRAGTLPPGVKIAGVKGFTYEELAKASKGFSPENEIGQGGYGKVYRGTLEDDTIVGIKRALKESMQGAHQFYTEIELLSRLHHRNLVQLIGYCNDKGEQMLVYEFMVNGNLRDHLIPTEEMDFAKRIHIALGTARGILYLHTEANPPIFHRDIKANNILLDRNYNAKVADFGLSKSAPEPNVDDATPEDVSTTVKGTPGYMDPQYFMTNKFTDKSDVYSFGIVLLELITGMMPINRGKYILREVKEALEANKISSIIDPCMGTSYPPDGLDRLLKLALSCCSQEYEDRPQMIDLTQELQDIWRLTAASYPMLRKMDSDISSHNFGTMGQSSQTSGPYSVLDVEAKDGTGKFSSISDPHVWPR</sequence>
<keyword evidence="4" id="KW-0433">Leucine-rich repeat</keyword>
<dbReference type="InterPro" id="IPR055414">
    <property type="entry name" value="LRR_R13L4/SHOC2-like"/>
</dbReference>
<dbReference type="InterPro" id="IPR008271">
    <property type="entry name" value="Ser/Thr_kinase_AS"/>
</dbReference>
<dbReference type="CDD" id="cd12087">
    <property type="entry name" value="TM_EGFR-like"/>
    <property type="match status" value="1"/>
</dbReference>
<dbReference type="InterPro" id="IPR001245">
    <property type="entry name" value="Ser-Thr/Tyr_kinase_cat_dom"/>
</dbReference>
<dbReference type="EMBL" id="OZ023704">
    <property type="protein sequence ID" value="CAK9873014.1"/>
    <property type="molecule type" value="Genomic_DNA"/>
</dbReference>
<evidence type="ECO:0000256" key="13">
    <source>
        <dbReference type="PROSITE-ProRule" id="PRU10141"/>
    </source>
</evidence>
<feature type="signal peptide" evidence="15">
    <location>
        <begin position="1"/>
        <end position="29"/>
    </location>
</feature>
<dbReference type="Proteomes" id="UP001497522">
    <property type="component" value="Chromosome 3"/>
</dbReference>
<feature type="chain" id="PRO_5045824036" description="Protein kinase domain-containing protein" evidence="15">
    <location>
        <begin position="30"/>
        <end position="964"/>
    </location>
</feature>
<dbReference type="InterPro" id="IPR000719">
    <property type="entry name" value="Prot_kinase_dom"/>
</dbReference>
<feature type="binding site" evidence="13">
    <location>
        <position position="664"/>
    </location>
    <ligand>
        <name>ATP</name>
        <dbReference type="ChEBI" id="CHEBI:30616"/>
    </ligand>
</feature>
<dbReference type="InterPro" id="IPR013210">
    <property type="entry name" value="LRR_N_plant-typ"/>
</dbReference>
<evidence type="ECO:0000256" key="8">
    <source>
        <dbReference type="ARBA" id="ARBA00022741"/>
    </source>
</evidence>
<evidence type="ECO:0000256" key="11">
    <source>
        <dbReference type="ARBA" id="ARBA00023136"/>
    </source>
</evidence>
<keyword evidence="5" id="KW-0808">Transferase</keyword>
<dbReference type="SUPFAM" id="SSF52058">
    <property type="entry name" value="L domain-like"/>
    <property type="match status" value="1"/>
</dbReference>
<dbReference type="PANTHER" id="PTHR45974">
    <property type="entry name" value="RECEPTOR-LIKE PROTEIN 55"/>
    <property type="match status" value="1"/>
</dbReference>
<evidence type="ECO:0000256" key="10">
    <source>
        <dbReference type="ARBA" id="ARBA00022840"/>
    </source>
</evidence>